<dbReference type="SMART" id="SM00530">
    <property type="entry name" value="HTH_XRE"/>
    <property type="match status" value="1"/>
</dbReference>
<evidence type="ECO:0000313" key="5">
    <source>
        <dbReference type="Proteomes" id="UP001490330"/>
    </source>
</evidence>
<dbReference type="Proteomes" id="UP001490330">
    <property type="component" value="Unassembled WGS sequence"/>
</dbReference>
<feature type="compositionally biased region" description="Low complexity" evidence="1">
    <location>
        <begin position="157"/>
        <end position="177"/>
    </location>
</feature>
<feature type="region of interest" description="Disordered" evidence="1">
    <location>
        <begin position="83"/>
        <end position="258"/>
    </location>
</feature>
<comment type="caution">
    <text evidence="4">The sequence shown here is derived from an EMBL/GenBank/DDBJ whole genome shotgun (WGS) entry which is preliminary data.</text>
</comment>
<dbReference type="EMBL" id="JBEPCV010000064">
    <property type="protein sequence ID" value="MER6909361.1"/>
    <property type="molecule type" value="Genomic_DNA"/>
</dbReference>
<feature type="compositionally biased region" description="Low complexity" evidence="1">
    <location>
        <begin position="184"/>
        <end position="208"/>
    </location>
</feature>
<gene>
    <name evidence="4" type="ORF">ABT322_37680</name>
</gene>
<evidence type="ECO:0000313" key="4">
    <source>
        <dbReference type="EMBL" id="MER6909361.1"/>
    </source>
</evidence>
<reference evidence="4 5" key="1">
    <citation type="submission" date="2024-06" db="EMBL/GenBank/DDBJ databases">
        <title>The Natural Products Discovery Center: Release of the First 8490 Sequenced Strains for Exploring Actinobacteria Biosynthetic Diversity.</title>
        <authorList>
            <person name="Kalkreuter E."/>
            <person name="Kautsar S.A."/>
            <person name="Yang D."/>
            <person name="Bader C.D."/>
            <person name="Teijaro C.N."/>
            <person name="Fluegel L."/>
            <person name="Davis C.M."/>
            <person name="Simpson J.R."/>
            <person name="Lauterbach L."/>
            <person name="Steele A.D."/>
            <person name="Gui C."/>
            <person name="Meng S."/>
            <person name="Li G."/>
            <person name="Viehrig K."/>
            <person name="Ye F."/>
            <person name="Su P."/>
            <person name="Kiefer A.F."/>
            <person name="Nichols A."/>
            <person name="Cepeda A.J."/>
            <person name="Yan W."/>
            <person name="Fan B."/>
            <person name="Jiang Y."/>
            <person name="Adhikari A."/>
            <person name="Zheng C.-J."/>
            <person name="Schuster L."/>
            <person name="Cowan T.M."/>
            <person name="Smanski M.J."/>
            <person name="Chevrette M.G."/>
            <person name="De Carvalho L.P.S."/>
            <person name="Shen B."/>
        </authorList>
    </citation>
    <scope>NUCLEOTIDE SEQUENCE [LARGE SCALE GENOMIC DNA]</scope>
    <source>
        <strain evidence="4 5">NPDC000632</strain>
    </source>
</reference>
<dbReference type="Pfam" id="PF13560">
    <property type="entry name" value="HTH_31"/>
    <property type="match status" value="1"/>
</dbReference>
<dbReference type="PANTHER" id="PTHR40903:SF1">
    <property type="entry name" value="HYPHALLY REGULATED CELL WALL PROTEIN 3"/>
    <property type="match status" value="1"/>
</dbReference>
<dbReference type="PANTHER" id="PTHR40903">
    <property type="entry name" value="GLYCINE-RICH CELL WALL STRUCTURAL PROTEIN 1-LIKE"/>
    <property type="match status" value="1"/>
</dbReference>
<feature type="compositionally biased region" description="Low complexity" evidence="1">
    <location>
        <begin position="233"/>
        <end position="248"/>
    </location>
</feature>
<dbReference type="InterPro" id="IPR001387">
    <property type="entry name" value="Cro/C1-type_HTH"/>
</dbReference>
<dbReference type="CDD" id="cd00093">
    <property type="entry name" value="HTH_XRE"/>
    <property type="match status" value="1"/>
</dbReference>
<protein>
    <submittedName>
        <fullName evidence="4">Helix-turn-helix transcriptional regulator</fullName>
    </submittedName>
</protein>
<proteinExistence type="predicted"/>
<keyword evidence="2" id="KW-1133">Transmembrane helix</keyword>
<feature type="domain" description="HTH cro/C1-type" evidence="3">
    <location>
        <begin position="10"/>
        <end position="65"/>
    </location>
</feature>
<feature type="region of interest" description="Disordered" evidence="1">
    <location>
        <begin position="307"/>
        <end position="359"/>
    </location>
</feature>
<keyword evidence="5" id="KW-1185">Reference proteome</keyword>
<feature type="compositionally biased region" description="Gly residues" evidence="1">
    <location>
        <begin position="209"/>
        <end position="232"/>
    </location>
</feature>
<feature type="compositionally biased region" description="Low complexity" evidence="1">
    <location>
        <begin position="104"/>
        <end position="132"/>
    </location>
</feature>
<evidence type="ECO:0000256" key="2">
    <source>
        <dbReference type="SAM" id="Phobius"/>
    </source>
</evidence>
<dbReference type="SUPFAM" id="SSF47413">
    <property type="entry name" value="lambda repressor-like DNA-binding domains"/>
    <property type="match status" value="1"/>
</dbReference>
<dbReference type="PROSITE" id="PS50943">
    <property type="entry name" value="HTH_CROC1"/>
    <property type="match status" value="1"/>
</dbReference>
<organism evidence="4 5">
    <name type="scientific">Streptomyces flaveolus</name>
    <dbReference type="NCBI Taxonomy" id="67297"/>
    <lineage>
        <taxon>Bacteria</taxon>
        <taxon>Bacillati</taxon>
        <taxon>Actinomycetota</taxon>
        <taxon>Actinomycetes</taxon>
        <taxon>Kitasatosporales</taxon>
        <taxon>Streptomycetaceae</taxon>
        <taxon>Streptomyces</taxon>
    </lineage>
</organism>
<sequence>MAGDDFAGLLQELKERSGLSYGALGKRLHMSASTVHRYVSGEVVPVEFAPVERLARVCRATPEELLELHRRWIRADALRGVKKGEDAGRQAPPAEAAAEDAVEAESAGAAGARAGEGSGPPDASSAAAASAPGEPPTSGPGSVSGPGSASGSGSASGPGSVSGSASAAGAGAAWASAAGGGNGSASAAGAGAASASAAGGNGSASAAGAGAGAGSASAAGGGNGSGSAGGAGNASAPSYTLDAPSAPERPAPSRRRRRRTALYAATGVVVIAGAVALVANLVPGNGDGGQRGPAGAVGAAVSASAPVSGTASRPASPSASASASASATASPSPSASASASATATRESTAAPSRPAPAGGPALTVATTPYFWDSPCDHAFLVDRSPQNVLPPPPQQDAVGWATAYGAVSANRQTVVLTVQGTGQETVVLQDLHVRVVSSKPALDWNQYVMGNGCGGGVDTASFDVSLDLGTPLAMPVAGQRDFPYKVTESDPEVFHVKAHTSGHDVSWYLELEWSSGERQGTLRIDDHGKPFRTSASKDASYYAYPLGSHAWEWVEGT</sequence>
<dbReference type="InterPro" id="IPR010982">
    <property type="entry name" value="Lambda_DNA-bd_dom_sf"/>
</dbReference>
<feature type="compositionally biased region" description="Gly residues" evidence="1">
    <location>
        <begin position="142"/>
        <end position="156"/>
    </location>
</feature>
<feature type="transmembrane region" description="Helical" evidence="2">
    <location>
        <begin position="261"/>
        <end position="282"/>
    </location>
</feature>
<keyword evidence="2" id="KW-0812">Transmembrane</keyword>
<keyword evidence="2" id="KW-0472">Membrane</keyword>
<evidence type="ECO:0000256" key="1">
    <source>
        <dbReference type="SAM" id="MobiDB-lite"/>
    </source>
</evidence>
<dbReference type="Gene3D" id="1.10.260.40">
    <property type="entry name" value="lambda repressor-like DNA-binding domains"/>
    <property type="match status" value="1"/>
</dbReference>
<name>A0ABV1VTI1_9ACTN</name>
<dbReference type="RefSeq" id="WP_350725609.1">
    <property type="nucleotide sequence ID" value="NZ_JBEPCO010000073.1"/>
</dbReference>
<accession>A0ABV1VTI1</accession>
<evidence type="ECO:0000259" key="3">
    <source>
        <dbReference type="PROSITE" id="PS50943"/>
    </source>
</evidence>